<dbReference type="PROSITE" id="PS50280">
    <property type="entry name" value="SET"/>
    <property type="match status" value="1"/>
</dbReference>
<dbReference type="InterPro" id="IPR046341">
    <property type="entry name" value="SET_dom_sf"/>
</dbReference>
<evidence type="ECO:0000313" key="2">
    <source>
        <dbReference type="EMBL" id="MDI3349708.1"/>
    </source>
</evidence>
<dbReference type="Proteomes" id="UP001162175">
    <property type="component" value="Unassembled WGS sequence"/>
</dbReference>
<name>A0AA43QWY9_MYCAR</name>
<comment type="caution">
    <text evidence="2">The sequence shown here is derived from an EMBL/GenBank/DDBJ whole genome shotgun (WGS) entry which is preliminary data.</text>
</comment>
<dbReference type="SUPFAM" id="SSF82199">
    <property type="entry name" value="SET domain"/>
    <property type="match status" value="1"/>
</dbReference>
<dbReference type="EMBL" id="JAPFAR010000087">
    <property type="protein sequence ID" value="MDI3349708.1"/>
    <property type="molecule type" value="Genomic_DNA"/>
</dbReference>
<evidence type="ECO:0000259" key="1">
    <source>
        <dbReference type="PROSITE" id="PS50280"/>
    </source>
</evidence>
<reference evidence="2" key="1">
    <citation type="submission" date="2022-11" db="EMBL/GenBank/DDBJ databases">
        <title>Draft genome of Mycoplasma arginini isolated from fly.</title>
        <authorList>
            <person name="Severgnini M."/>
            <person name="Gioia G."/>
            <person name="Cremonesi P."/>
            <person name="Moroni P."/>
            <person name="Addis M.F."/>
            <person name="Castiglioni B."/>
        </authorList>
    </citation>
    <scope>NUCLEOTIDE SEQUENCE</scope>
    <source>
        <strain evidence="2">QMP CG1-1632</strain>
    </source>
</reference>
<gene>
    <name evidence="2" type="ORF">DCBHLPFO_00757</name>
</gene>
<protein>
    <recommendedName>
        <fullName evidence="1">SET domain-containing protein</fullName>
    </recommendedName>
</protein>
<proteinExistence type="predicted"/>
<evidence type="ECO:0000313" key="3">
    <source>
        <dbReference type="Proteomes" id="UP001162175"/>
    </source>
</evidence>
<organism evidence="2 3">
    <name type="scientific">Mycoplasmopsis arginini</name>
    <name type="common">Mycoplasma arginini</name>
    <dbReference type="NCBI Taxonomy" id="2094"/>
    <lineage>
        <taxon>Bacteria</taxon>
        <taxon>Bacillati</taxon>
        <taxon>Mycoplasmatota</taxon>
        <taxon>Mycoplasmoidales</taxon>
        <taxon>Metamycoplasmataceae</taxon>
        <taxon>Mycoplasmopsis</taxon>
    </lineage>
</organism>
<dbReference type="InterPro" id="IPR001214">
    <property type="entry name" value="SET_dom"/>
</dbReference>
<dbReference type="RefSeq" id="WP_282459153.1">
    <property type="nucleotide sequence ID" value="NZ_JAPFAR010000087.1"/>
</dbReference>
<dbReference type="Gene3D" id="2.170.270.10">
    <property type="entry name" value="SET domain"/>
    <property type="match status" value="1"/>
</dbReference>
<feature type="domain" description="SET" evidence="1">
    <location>
        <begin position="11"/>
        <end position="131"/>
    </location>
</feature>
<sequence>MTPLEFLQKGLKTHIRPSLIHGVGLFALDPIRKGDNPFIKWEGETDYYTLTYEEYSQLTPSVVSYILRSFGNNITDSSRDISFKLTKGCNFLFSEPLALLNTGGKNGSIDCTTGIALKDIEEGAEVLSNYGNFSQIHLI</sequence>
<dbReference type="AlphaFoldDB" id="A0AA43QWY9"/>
<accession>A0AA43QWY9</accession>